<dbReference type="InterPro" id="IPR001647">
    <property type="entry name" value="HTH_TetR"/>
</dbReference>
<proteinExistence type="predicted"/>
<evidence type="ECO:0000256" key="1">
    <source>
        <dbReference type="ARBA" id="ARBA00023015"/>
    </source>
</evidence>
<dbReference type="InterPro" id="IPR036271">
    <property type="entry name" value="Tet_transcr_reg_TetR-rel_C_sf"/>
</dbReference>
<evidence type="ECO:0000256" key="3">
    <source>
        <dbReference type="ARBA" id="ARBA00023163"/>
    </source>
</evidence>
<dbReference type="PANTHER" id="PTHR30055">
    <property type="entry name" value="HTH-TYPE TRANSCRIPTIONAL REGULATOR RUTR"/>
    <property type="match status" value="1"/>
</dbReference>
<dbReference type="PANTHER" id="PTHR30055:SF234">
    <property type="entry name" value="HTH-TYPE TRANSCRIPTIONAL REGULATOR BETI"/>
    <property type="match status" value="1"/>
</dbReference>
<evidence type="ECO:0000256" key="4">
    <source>
        <dbReference type="PROSITE-ProRule" id="PRU00335"/>
    </source>
</evidence>
<dbReference type="Gene3D" id="1.10.10.60">
    <property type="entry name" value="Homeodomain-like"/>
    <property type="match status" value="1"/>
</dbReference>
<dbReference type="Pfam" id="PF00440">
    <property type="entry name" value="TetR_N"/>
    <property type="match status" value="1"/>
</dbReference>
<dbReference type="PROSITE" id="PS50977">
    <property type="entry name" value="HTH_TETR_2"/>
    <property type="match status" value="1"/>
</dbReference>
<sequence>MIFDQRSANEDKRHTERDPETQRRILAVAERLFLAKGFKGVSMKDIADEVQVTAAALYYYFPGGKQELFINMVQQWVDNWTRQTFETVSHVEGTRAKLIRLAEAFFSRQFSNFFALIRDLEEFCGDKPGKRELFRKNRQDRQHLQDIFQQGIDSGELRSDVPAETYISMFEGIMMGIQFKRHFHVDQENEVPVDVPFMAETVVSCLLDGISKQPGR</sequence>
<reference evidence="7 8" key="1">
    <citation type="journal article" date="2021" name="Int. J. Syst. Evol. Microbiol.">
        <title>Reticulibacter mediterranei gen. nov., sp. nov., within the new family Reticulibacteraceae fam. nov., and Ktedonospora formicarum gen. nov., sp. nov., Ktedonobacter robiniae sp. nov., Dictyobacter formicarum sp. nov. and Dictyobacter arantiisoli sp. nov., belonging to the class Ktedonobacteria.</title>
        <authorList>
            <person name="Yabe S."/>
            <person name="Zheng Y."/>
            <person name="Wang C.M."/>
            <person name="Sakai Y."/>
            <person name="Abe K."/>
            <person name="Yokota A."/>
            <person name="Donadio S."/>
            <person name="Cavaletti L."/>
            <person name="Monciardini P."/>
        </authorList>
    </citation>
    <scope>NUCLEOTIDE SEQUENCE [LARGE SCALE GENOMIC DNA]</scope>
    <source>
        <strain evidence="7 8">SOSP1-9</strain>
    </source>
</reference>
<comment type="caution">
    <text evidence="7">The sequence shown here is derived from an EMBL/GenBank/DDBJ whole genome shotgun (WGS) entry which is preliminary data.</text>
</comment>
<keyword evidence="3" id="KW-0804">Transcription</keyword>
<organism evidence="7 8">
    <name type="scientific">Dictyobacter formicarum</name>
    <dbReference type="NCBI Taxonomy" id="2778368"/>
    <lineage>
        <taxon>Bacteria</taxon>
        <taxon>Bacillati</taxon>
        <taxon>Chloroflexota</taxon>
        <taxon>Ktedonobacteria</taxon>
        <taxon>Ktedonobacterales</taxon>
        <taxon>Dictyobacteraceae</taxon>
        <taxon>Dictyobacter</taxon>
    </lineage>
</organism>
<dbReference type="RefSeq" id="WP_201361327.1">
    <property type="nucleotide sequence ID" value="NZ_BNJJ01000004.1"/>
</dbReference>
<name>A0ABQ3VD36_9CHLR</name>
<dbReference type="SUPFAM" id="SSF48498">
    <property type="entry name" value="Tetracyclin repressor-like, C-terminal domain"/>
    <property type="match status" value="1"/>
</dbReference>
<feature type="region of interest" description="Disordered" evidence="5">
    <location>
        <begin position="1"/>
        <end position="20"/>
    </location>
</feature>
<evidence type="ECO:0000256" key="2">
    <source>
        <dbReference type="ARBA" id="ARBA00023125"/>
    </source>
</evidence>
<feature type="compositionally biased region" description="Basic and acidic residues" evidence="5">
    <location>
        <begin position="7"/>
        <end position="20"/>
    </location>
</feature>
<feature type="DNA-binding region" description="H-T-H motif" evidence="4">
    <location>
        <begin position="42"/>
        <end position="61"/>
    </location>
</feature>
<evidence type="ECO:0000313" key="7">
    <source>
        <dbReference type="EMBL" id="GHO83664.1"/>
    </source>
</evidence>
<dbReference type="InterPro" id="IPR050109">
    <property type="entry name" value="HTH-type_TetR-like_transc_reg"/>
</dbReference>
<dbReference type="SUPFAM" id="SSF46689">
    <property type="entry name" value="Homeodomain-like"/>
    <property type="match status" value="1"/>
</dbReference>
<protein>
    <recommendedName>
        <fullName evidence="6">HTH tetR-type domain-containing protein</fullName>
    </recommendedName>
</protein>
<evidence type="ECO:0000313" key="8">
    <source>
        <dbReference type="Proteomes" id="UP000635565"/>
    </source>
</evidence>
<keyword evidence="2 4" id="KW-0238">DNA-binding</keyword>
<keyword evidence="1" id="KW-0805">Transcription regulation</keyword>
<dbReference type="EMBL" id="BNJJ01000004">
    <property type="protein sequence ID" value="GHO83664.1"/>
    <property type="molecule type" value="Genomic_DNA"/>
</dbReference>
<dbReference type="Proteomes" id="UP000635565">
    <property type="component" value="Unassembled WGS sequence"/>
</dbReference>
<feature type="domain" description="HTH tetR-type" evidence="6">
    <location>
        <begin position="19"/>
        <end position="79"/>
    </location>
</feature>
<evidence type="ECO:0000256" key="5">
    <source>
        <dbReference type="SAM" id="MobiDB-lite"/>
    </source>
</evidence>
<gene>
    <name evidence="7" type="ORF">KSZ_16700</name>
</gene>
<dbReference type="InterPro" id="IPR009057">
    <property type="entry name" value="Homeodomain-like_sf"/>
</dbReference>
<accession>A0ABQ3VD36</accession>
<keyword evidence="8" id="KW-1185">Reference proteome</keyword>
<dbReference type="Gene3D" id="1.10.357.10">
    <property type="entry name" value="Tetracycline Repressor, domain 2"/>
    <property type="match status" value="1"/>
</dbReference>
<evidence type="ECO:0000259" key="6">
    <source>
        <dbReference type="PROSITE" id="PS50977"/>
    </source>
</evidence>